<dbReference type="AlphaFoldDB" id="A0A8J3W478"/>
<accession>A0A8J3W478</accession>
<dbReference type="InterPro" id="IPR000792">
    <property type="entry name" value="Tscrpt_reg_LuxR_C"/>
</dbReference>
<dbReference type="Gene3D" id="1.10.10.10">
    <property type="entry name" value="Winged helix-like DNA-binding domain superfamily/Winged helix DNA-binding domain"/>
    <property type="match status" value="1"/>
</dbReference>
<dbReference type="RefSeq" id="WP_203890160.1">
    <property type="nucleotide sequence ID" value="NZ_BOOH01000016.1"/>
</dbReference>
<reference evidence="2 3" key="1">
    <citation type="submission" date="2021-01" db="EMBL/GenBank/DDBJ databases">
        <title>Whole genome shotgun sequence of Planobispora longispora NBRC 13918.</title>
        <authorList>
            <person name="Komaki H."/>
            <person name="Tamura T."/>
        </authorList>
    </citation>
    <scope>NUCLEOTIDE SEQUENCE [LARGE SCALE GENOMIC DNA]</scope>
    <source>
        <strain evidence="2 3">NBRC 13918</strain>
    </source>
</reference>
<dbReference type="PANTHER" id="PTHR34293:SF1">
    <property type="entry name" value="HTH-TYPE TRANSCRIPTIONAL REGULATOR TRMBL2"/>
    <property type="match status" value="1"/>
</dbReference>
<name>A0A8J3W478_9ACTN</name>
<gene>
    <name evidence="2" type="ORF">Plo01_19260</name>
</gene>
<feature type="domain" description="HTH luxR-type" evidence="1">
    <location>
        <begin position="267"/>
        <end position="324"/>
    </location>
</feature>
<dbReference type="PANTHER" id="PTHR34293">
    <property type="entry name" value="HTH-TYPE TRANSCRIPTIONAL REGULATOR TRMBL2"/>
    <property type="match status" value="1"/>
</dbReference>
<organism evidence="2 3">
    <name type="scientific">Planobispora longispora</name>
    <dbReference type="NCBI Taxonomy" id="28887"/>
    <lineage>
        <taxon>Bacteria</taxon>
        <taxon>Bacillati</taxon>
        <taxon>Actinomycetota</taxon>
        <taxon>Actinomycetes</taxon>
        <taxon>Streptosporangiales</taxon>
        <taxon>Streptosporangiaceae</taxon>
        <taxon>Planobispora</taxon>
    </lineage>
</organism>
<evidence type="ECO:0000313" key="2">
    <source>
        <dbReference type="EMBL" id="GIH75497.1"/>
    </source>
</evidence>
<dbReference type="SUPFAM" id="SSF46894">
    <property type="entry name" value="C-terminal effector domain of the bipartite response regulators"/>
    <property type="match status" value="1"/>
</dbReference>
<dbReference type="Proteomes" id="UP000616724">
    <property type="component" value="Unassembled WGS sequence"/>
</dbReference>
<evidence type="ECO:0000313" key="3">
    <source>
        <dbReference type="Proteomes" id="UP000616724"/>
    </source>
</evidence>
<dbReference type="GO" id="GO:0006355">
    <property type="term" value="P:regulation of DNA-templated transcription"/>
    <property type="evidence" value="ECO:0007669"/>
    <property type="project" value="InterPro"/>
</dbReference>
<dbReference type="EMBL" id="BOOH01000016">
    <property type="protein sequence ID" value="GIH75497.1"/>
    <property type="molecule type" value="Genomic_DNA"/>
</dbReference>
<protein>
    <recommendedName>
        <fullName evidence="1">HTH luxR-type domain-containing protein</fullName>
    </recommendedName>
</protein>
<keyword evidence="3" id="KW-1185">Reference proteome</keyword>
<dbReference type="InterPro" id="IPR036388">
    <property type="entry name" value="WH-like_DNA-bd_sf"/>
</dbReference>
<comment type="caution">
    <text evidence="2">The sequence shown here is derived from an EMBL/GenBank/DDBJ whole genome shotgun (WGS) entry which is preliminary data.</text>
</comment>
<sequence>MDLSVLGISAEAAEVYRYFLRSPGEGVGGARQALQMDQDKLECLIEDLSKLGLLDIADRHRVLATEPRVGIERLIEKRIDQLNTEIRQVLSARDAIASFVEDQKRGEDSEAALAIERIEGLDEVRRRIDDLAFFSYKHVLALHPASPTGLMVAGYVEAARKTDMRSLRRGLTMRAVYHPSVLADPVLEAYLYETISLGAEVRITEEPMDRMIIYDSVAVVAIDPKETTKGALFVREQGLVSQLHTYFSGVWQAAVDLREYQSPSTDGPDLTELERRVLTVMASADKDEIAARELDVSVRTYRRYVADLMSRLGAVNRFQAALRAKEENWI</sequence>
<dbReference type="SMART" id="SM00421">
    <property type="entry name" value="HTH_LUXR"/>
    <property type="match status" value="1"/>
</dbReference>
<proteinExistence type="predicted"/>
<dbReference type="GO" id="GO:0003677">
    <property type="term" value="F:DNA binding"/>
    <property type="evidence" value="ECO:0007669"/>
    <property type="project" value="InterPro"/>
</dbReference>
<dbReference type="InterPro" id="IPR051797">
    <property type="entry name" value="TrmB-like"/>
</dbReference>
<dbReference type="InterPro" id="IPR016032">
    <property type="entry name" value="Sig_transdc_resp-reg_C-effctor"/>
</dbReference>
<evidence type="ECO:0000259" key="1">
    <source>
        <dbReference type="SMART" id="SM00421"/>
    </source>
</evidence>